<evidence type="ECO:0000313" key="3">
    <source>
        <dbReference type="EMBL" id="KAF6326319.1"/>
    </source>
</evidence>
<gene>
    <name evidence="3" type="ORF">mPipKuh1_005654</name>
</gene>
<dbReference type="Proteomes" id="UP000558488">
    <property type="component" value="Unassembled WGS sequence"/>
</dbReference>
<keyword evidence="1" id="KW-0732">Signal</keyword>
<protein>
    <submittedName>
        <fullName evidence="3">Glycosylphosphatidylinositol anchored molecule like</fullName>
    </submittedName>
</protein>
<dbReference type="SUPFAM" id="SSF57302">
    <property type="entry name" value="Snake toxin-like"/>
    <property type="match status" value="1"/>
</dbReference>
<dbReference type="CDD" id="cd23555">
    <property type="entry name" value="TFP_LU_ECD_GML"/>
    <property type="match status" value="1"/>
</dbReference>
<organism evidence="3 4">
    <name type="scientific">Pipistrellus kuhlii</name>
    <name type="common">Kuhl's pipistrelle</name>
    <dbReference type="NCBI Taxonomy" id="59472"/>
    <lineage>
        <taxon>Eukaryota</taxon>
        <taxon>Metazoa</taxon>
        <taxon>Chordata</taxon>
        <taxon>Craniata</taxon>
        <taxon>Vertebrata</taxon>
        <taxon>Euteleostomi</taxon>
        <taxon>Mammalia</taxon>
        <taxon>Eutheria</taxon>
        <taxon>Laurasiatheria</taxon>
        <taxon>Chiroptera</taxon>
        <taxon>Yangochiroptera</taxon>
        <taxon>Vespertilionidae</taxon>
        <taxon>Pipistrellus</taxon>
    </lineage>
</organism>
<dbReference type="Gene3D" id="2.10.60.10">
    <property type="entry name" value="CD59"/>
    <property type="match status" value="1"/>
</dbReference>
<dbReference type="PANTHER" id="PTHR15049:SF2">
    <property type="entry name" value="GLYCOSYL-PHOSPHATIDYLINOSITOL-ANCHORED MOLECULE-LIKE PROTEIN"/>
    <property type="match status" value="1"/>
</dbReference>
<dbReference type="OrthoDB" id="9837583at2759"/>
<sequence>MLLLLLCTLLLARLPHSLSQEDEEEEEDKRKPQKFTYRLKCFECATINTFQCPEIKECLYEIRRCMTISIRLNSREILVYKNCTNNCTFVYPSEEPPEAPRVLRTNSFYWVYCCGAMNCNVGGPTNLERDILPDLTIEEDLQGAVGPGGGPLWGVLLSCASLLLSGALT</sequence>
<evidence type="ECO:0000259" key="2">
    <source>
        <dbReference type="SMART" id="SM00134"/>
    </source>
</evidence>
<feature type="domain" description="UPAR/Ly6" evidence="2">
    <location>
        <begin position="39"/>
        <end position="132"/>
    </location>
</feature>
<name>A0A7J7VMF1_PIPKU</name>
<dbReference type="InterPro" id="IPR052874">
    <property type="entry name" value="Sperm-ZP_regulatory"/>
</dbReference>
<dbReference type="SMART" id="SM00134">
    <property type="entry name" value="LU"/>
    <property type="match status" value="1"/>
</dbReference>
<keyword evidence="4" id="KW-1185">Reference proteome</keyword>
<evidence type="ECO:0000313" key="4">
    <source>
        <dbReference type="Proteomes" id="UP000558488"/>
    </source>
</evidence>
<dbReference type="PANTHER" id="PTHR15049">
    <property type="entry name" value="GLYCOSYL-PHOSPHATIDYLINOSITOL-ANCHORED MOLECULE-LIKE PROTEIN-RELATED"/>
    <property type="match status" value="1"/>
</dbReference>
<proteinExistence type="predicted"/>
<dbReference type="InterPro" id="IPR045860">
    <property type="entry name" value="Snake_toxin-like_sf"/>
</dbReference>
<dbReference type="AlphaFoldDB" id="A0A7J7VMF1"/>
<feature type="chain" id="PRO_5029510068" evidence="1">
    <location>
        <begin position="20"/>
        <end position="169"/>
    </location>
</feature>
<evidence type="ECO:0000256" key="1">
    <source>
        <dbReference type="SAM" id="SignalP"/>
    </source>
</evidence>
<feature type="signal peptide" evidence="1">
    <location>
        <begin position="1"/>
        <end position="19"/>
    </location>
</feature>
<dbReference type="EMBL" id="JACAGB010000014">
    <property type="protein sequence ID" value="KAF6326319.1"/>
    <property type="molecule type" value="Genomic_DNA"/>
</dbReference>
<comment type="caution">
    <text evidence="3">The sequence shown here is derived from an EMBL/GenBank/DDBJ whole genome shotgun (WGS) entry which is preliminary data.</text>
</comment>
<dbReference type="InterPro" id="IPR016054">
    <property type="entry name" value="LY6_UPA_recep-like"/>
</dbReference>
<reference evidence="3 4" key="1">
    <citation type="journal article" date="2020" name="Nature">
        <title>Six reference-quality genomes reveal evolution of bat adaptations.</title>
        <authorList>
            <person name="Jebb D."/>
            <person name="Huang Z."/>
            <person name="Pippel M."/>
            <person name="Hughes G.M."/>
            <person name="Lavrichenko K."/>
            <person name="Devanna P."/>
            <person name="Winkler S."/>
            <person name="Jermiin L.S."/>
            <person name="Skirmuntt E.C."/>
            <person name="Katzourakis A."/>
            <person name="Burkitt-Gray L."/>
            <person name="Ray D.A."/>
            <person name="Sullivan K.A.M."/>
            <person name="Roscito J.G."/>
            <person name="Kirilenko B.M."/>
            <person name="Davalos L.M."/>
            <person name="Corthals A.P."/>
            <person name="Power M.L."/>
            <person name="Jones G."/>
            <person name="Ransome R.D."/>
            <person name="Dechmann D.K.N."/>
            <person name="Locatelli A.G."/>
            <person name="Puechmaille S.J."/>
            <person name="Fedrigo O."/>
            <person name="Jarvis E.D."/>
            <person name="Hiller M."/>
            <person name="Vernes S.C."/>
            <person name="Myers E.W."/>
            <person name="Teeling E.C."/>
        </authorList>
    </citation>
    <scope>NUCLEOTIDE SEQUENCE [LARGE SCALE GENOMIC DNA]</scope>
    <source>
        <strain evidence="3">MPipKuh1</strain>
        <tissue evidence="3">Flight muscle</tissue>
    </source>
</reference>
<accession>A0A7J7VMF1</accession>